<comment type="caution">
    <text evidence="3">The sequence shown here is derived from an EMBL/GenBank/DDBJ whole genome shotgun (WGS) entry which is preliminary data.</text>
</comment>
<proteinExistence type="predicted"/>
<evidence type="ECO:0000313" key="6">
    <source>
        <dbReference type="Proteomes" id="UP001282288"/>
    </source>
</evidence>
<dbReference type="InterPro" id="IPR029000">
    <property type="entry name" value="Cyclophilin-like_dom_sf"/>
</dbReference>
<dbReference type="SUPFAM" id="SSF50891">
    <property type="entry name" value="Cyclophilin-like"/>
    <property type="match status" value="1"/>
</dbReference>
<evidence type="ECO:0000259" key="2">
    <source>
        <dbReference type="Pfam" id="PF18050"/>
    </source>
</evidence>
<dbReference type="EMBL" id="JARAWC010000013">
    <property type="protein sequence ID" value="MDX2961883.1"/>
    <property type="molecule type" value="Genomic_DNA"/>
</dbReference>
<accession>A0AAP6BC32</accession>
<sequence>MRHHLIPAAALLLAVTACTAETTRPSPSASSSGRTTTMNLRLTVDGHPVAATLDDSAAARDFAALLPLTLDLSDFHATERIADLPRRLSVSGSPGGAEAKAGDLAYYAPWGNLAVFYRDFPYSDGLVILGRVAESDTGRLPGAEKITIENVS</sequence>
<name>A0AAP6BC32_9ACTN</name>
<feature type="chain" id="PRO_5042991450" evidence="1">
    <location>
        <begin position="21"/>
        <end position="152"/>
    </location>
</feature>
<feature type="domain" description="Cyclophilin-like" evidence="2">
    <location>
        <begin position="42"/>
        <end position="148"/>
    </location>
</feature>
<dbReference type="AlphaFoldDB" id="A0AAP6BC32"/>
<evidence type="ECO:0000256" key="1">
    <source>
        <dbReference type="SAM" id="SignalP"/>
    </source>
</evidence>
<keyword evidence="5" id="KW-1185">Reference proteome</keyword>
<dbReference type="Proteomes" id="UP001282288">
    <property type="component" value="Unassembled WGS sequence"/>
</dbReference>
<keyword evidence="1" id="KW-0732">Signal</keyword>
<dbReference type="InterPro" id="IPR041183">
    <property type="entry name" value="Cyclophilin-like"/>
</dbReference>
<dbReference type="Pfam" id="PF18050">
    <property type="entry name" value="Cyclophil_like2"/>
    <property type="match status" value="1"/>
</dbReference>
<reference evidence="3 5" key="1">
    <citation type="journal article" date="2023" name="Microb. Genom.">
        <title>Mesoterricola silvestris gen. nov., sp. nov., Mesoterricola sediminis sp. nov., Geothrix oryzae sp. nov., Geothrix edaphica sp. nov., Geothrix rubra sp. nov., and Geothrix limicola sp. nov., six novel members of Acidobacteriota isolated from soils.</title>
        <authorList>
            <person name="Weisberg A.J."/>
            <person name="Pearce E."/>
            <person name="Kramer C.G."/>
            <person name="Chang J.H."/>
            <person name="Clarke C.R."/>
        </authorList>
    </citation>
    <scope>NUCLEOTIDE SEQUENCE</scope>
    <source>
        <strain evidence="4 5">NB05-1H</strain>
        <strain evidence="3">NRRL_B-16521</strain>
    </source>
</reference>
<protein>
    <submittedName>
        <fullName evidence="3">Cyclophilin-like fold protein</fullName>
    </submittedName>
</protein>
<dbReference type="RefSeq" id="WP_223786449.1">
    <property type="nucleotide sequence ID" value="NZ_BCMK01000001.1"/>
</dbReference>
<feature type="signal peptide" evidence="1">
    <location>
        <begin position="1"/>
        <end position="20"/>
    </location>
</feature>
<dbReference type="PROSITE" id="PS51257">
    <property type="entry name" value="PROKAR_LIPOPROTEIN"/>
    <property type="match status" value="1"/>
</dbReference>
<dbReference type="GeneID" id="69813685"/>
<gene>
    <name evidence="3" type="ORF">PV399_19515</name>
    <name evidence="4" type="ORF">PV666_28315</name>
</gene>
<dbReference type="Gene3D" id="2.40.100.20">
    <property type="match status" value="1"/>
</dbReference>
<dbReference type="EMBL" id="JARAWP010000018">
    <property type="protein sequence ID" value="MDX3021767.1"/>
    <property type="molecule type" value="Genomic_DNA"/>
</dbReference>
<evidence type="ECO:0000313" key="5">
    <source>
        <dbReference type="Proteomes" id="UP001272987"/>
    </source>
</evidence>
<dbReference type="Proteomes" id="UP001272987">
    <property type="component" value="Unassembled WGS sequence"/>
</dbReference>
<evidence type="ECO:0000313" key="3">
    <source>
        <dbReference type="EMBL" id="MDX2961883.1"/>
    </source>
</evidence>
<organism evidence="3 6">
    <name type="scientific">Streptomyces acidiscabies</name>
    <dbReference type="NCBI Taxonomy" id="42234"/>
    <lineage>
        <taxon>Bacteria</taxon>
        <taxon>Bacillati</taxon>
        <taxon>Actinomycetota</taxon>
        <taxon>Actinomycetes</taxon>
        <taxon>Kitasatosporales</taxon>
        <taxon>Streptomycetaceae</taxon>
        <taxon>Streptomyces</taxon>
    </lineage>
</organism>
<evidence type="ECO:0000313" key="4">
    <source>
        <dbReference type="EMBL" id="MDX3021767.1"/>
    </source>
</evidence>